<keyword evidence="2" id="KW-0904">Protein phosphatase</keyword>
<dbReference type="Gene3D" id="3.90.190.10">
    <property type="entry name" value="Protein tyrosine phosphatase superfamily"/>
    <property type="match status" value="1"/>
</dbReference>
<dbReference type="GO" id="GO:0005737">
    <property type="term" value="C:cytoplasm"/>
    <property type="evidence" value="ECO:0007669"/>
    <property type="project" value="TreeGrafter"/>
</dbReference>
<dbReference type="PROSITE" id="PS00383">
    <property type="entry name" value="TYR_PHOSPHATASE_1"/>
    <property type="match status" value="1"/>
</dbReference>
<evidence type="ECO:0000259" key="3">
    <source>
        <dbReference type="PROSITE" id="PS50054"/>
    </source>
</evidence>
<gene>
    <name evidence="5" type="primary">dusp19</name>
    <name evidence="5" type="ORF">G4P62_003159</name>
</gene>
<dbReference type="InterPro" id="IPR000387">
    <property type="entry name" value="Tyr_Pase_dom"/>
</dbReference>
<evidence type="ECO:0000313" key="5">
    <source>
        <dbReference type="EMBL" id="KAF7220522.1"/>
    </source>
</evidence>
<dbReference type="PROSITE" id="PS50054">
    <property type="entry name" value="TYR_PHOSPHATASE_DUAL"/>
    <property type="match status" value="1"/>
</dbReference>
<dbReference type="InterPro" id="IPR029021">
    <property type="entry name" value="Prot-tyrosine_phosphatase-like"/>
</dbReference>
<dbReference type="PROSITE" id="PS50056">
    <property type="entry name" value="TYR_PHOSPHATASE_2"/>
    <property type="match status" value="1"/>
</dbReference>
<evidence type="ECO:0000256" key="1">
    <source>
        <dbReference type="ARBA" id="ARBA00022801"/>
    </source>
</evidence>
<dbReference type="Pfam" id="PF00782">
    <property type="entry name" value="DSPc"/>
    <property type="match status" value="1"/>
</dbReference>
<dbReference type="AlphaFoldDB" id="A0A9D3BS38"/>
<name>A0A9D3BS38_NOTFU</name>
<keyword evidence="1" id="KW-0378">Hydrolase</keyword>
<dbReference type="GO" id="GO:0008579">
    <property type="term" value="F:JUN kinase phosphatase activity"/>
    <property type="evidence" value="ECO:0007669"/>
    <property type="project" value="TreeGrafter"/>
</dbReference>
<organism evidence="5 6">
    <name type="scientific">Nothobranchius furzeri</name>
    <name type="common">Turquoise killifish</name>
    <dbReference type="NCBI Taxonomy" id="105023"/>
    <lineage>
        <taxon>Eukaryota</taxon>
        <taxon>Metazoa</taxon>
        <taxon>Chordata</taxon>
        <taxon>Craniata</taxon>
        <taxon>Vertebrata</taxon>
        <taxon>Euteleostomi</taxon>
        <taxon>Actinopterygii</taxon>
        <taxon>Neopterygii</taxon>
        <taxon>Teleostei</taxon>
        <taxon>Neoteleostei</taxon>
        <taxon>Acanthomorphata</taxon>
        <taxon>Ovalentaria</taxon>
        <taxon>Atherinomorphae</taxon>
        <taxon>Cyprinodontiformes</taxon>
        <taxon>Nothobranchiidae</taxon>
        <taxon>Nothobranchius</taxon>
    </lineage>
</organism>
<dbReference type="PANTHER" id="PTHR46377">
    <property type="entry name" value="DUAL SPECIFICITY PROTEIN PHOSPHATASE 19"/>
    <property type="match status" value="1"/>
</dbReference>
<feature type="domain" description="Tyrosine specific protein phosphatases" evidence="4">
    <location>
        <begin position="78"/>
        <end position="144"/>
    </location>
</feature>
<dbReference type="InterPro" id="IPR000340">
    <property type="entry name" value="Dual-sp_phosphatase_cat-dom"/>
</dbReference>
<reference evidence="5" key="1">
    <citation type="submission" date="2020-03" db="EMBL/GenBank/DDBJ databases">
        <title>Intra-Species Differences in Population Size shape Life History and Genome Evolution.</title>
        <authorList>
            <person name="Willemsen D."/>
            <person name="Cui R."/>
            <person name="Valenzano D.R."/>
        </authorList>
    </citation>
    <scope>NUCLEOTIDE SEQUENCE</scope>
    <source>
        <strain evidence="5">GRZ</strain>
        <tissue evidence="5">Whole</tissue>
    </source>
</reference>
<dbReference type="SMART" id="SM00195">
    <property type="entry name" value="DSPc"/>
    <property type="match status" value="1"/>
</dbReference>
<proteinExistence type="predicted"/>
<dbReference type="EMBL" id="JAAVVJ010000006">
    <property type="protein sequence ID" value="KAF7220522.1"/>
    <property type="molecule type" value="Genomic_DNA"/>
</dbReference>
<evidence type="ECO:0000256" key="2">
    <source>
        <dbReference type="ARBA" id="ARBA00022912"/>
    </source>
</evidence>
<evidence type="ECO:0000313" key="6">
    <source>
        <dbReference type="Proteomes" id="UP000822369"/>
    </source>
</evidence>
<feature type="domain" description="Tyrosine-protein phosphatase" evidence="3">
    <location>
        <begin position="1"/>
        <end position="151"/>
    </location>
</feature>
<evidence type="ECO:0000259" key="4">
    <source>
        <dbReference type="PROSITE" id="PS50056"/>
    </source>
</evidence>
<dbReference type="InterPro" id="IPR016130">
    <property type="entry name" value="Tyr_Pase_AS"/>
</dbReference>
<protein>
    <submittedName>
        <fullName evidence="5">Dual specificity phosphatase 19</fullName>
    </submittedName>
</protein>
<dbReference type="InterPro" id="IPR020422">
    <property type="entry name" value="TYR_PHOSPHATASE_DUAL_dom"/>
</dbReference>
<comment type="caution">
    <text evidence="5">The sequence shown here is derived from an EMBL/GenBank/DDBJ whole genome shotgun (WGS) entry which is preliminary data.</text>
</comment>
<accession>A0A9D3BS38</accession>
<dbReference type="PANTHER" id="PTHR46377:SF1">
    <property type="entry name" value="DUAL SPECIFICITY PROTEIN PHOSPHATASE 19"/>
    <property type="match status" value="1"/>
</dbReference>
<dbReference type="Proteomes" id="UP000822369">
    <property type="component" value="Chromosome 6"/>
</dbReference>
<dbReference type="SUPFAM" id="SSF52799">
    <property type="entry name" value="(Phosphotyrosine protein) phosphatases II"/>
    <property type="match status" value="1"/>
</dbReference>
<sequence length="151" mass="16766">MHSLAQEIQGFSKDRLKKQCTHVTTVTGKKLLERRSNEGEGQVEQVEELEGSGCGFVEDTSLDLQVGVVRPFLLLASQDAAHDIDTLRRYKDGVVLVHCNAGVSRSSSIVIGYLMLKEGLPFDDAYSQVKLARPSIRPNPGFYQQLQNYTP</sequence>